<comment type="caution">
    <text evidence="1">The sequence shown here is derived from an EMBL/GenBank/DDBJ whole genome shotgun (WGS) entry which is preliminary data.</text>
</comment>
<dbReference type="Proteomes" id="UP000295416">
    <property type="component" value="Unassembled WGS sequence"/>
</dbReference>
<evidence type="ECO:0000313" key="1">
    <source>
        <dbReference type="EMBL" id="TCP19503.1"/>
    </source>
</evidence>
<protein>
    <recommendedName>
        <fullName evidence="3">DUF3888 domain-containing protein</fullName>
    </recommendedName>
</protein>
<dbReference type="AlphaFoldDB" id="A0A4R2NE44"/>
<accession>A0A4R2NE44</accession>
<keyword evidence="2" id="KW-1185">Reference proteome</keyword>
<dbReference type="RefSeq" id="WP_132748363.1">
    <property type="nucleotide sequence ID" value="NZ_SLXK01000062.1"/>
</dbReference>
<evidence type="ECO:0008006" key="3">
    <source>
        <dbReference type="Google" id="ProtNLM"/>
    </source>
</evidence>
<sequence length="161" mass="18861">MRKILVITGMILLLMITYTEAKEIENKEVMPPFNEYHDREKNQTYGNFLLELCRGDIIRAMKDYYDGHDIDGYATPWWEQYDMVSISEAKQEGIQAYPFIVTFTLIPQENNGNDEPQNLGTDTLYFAINPSLFTTKDFQKGHYPVKLLKYEHHEPPNQSND</sequence>
<organism evidence="1 2">
    <name type="scientific">Scopulibacillus darangshiensis</name>
    <dbReference type="NCBI Taxonomy" id="442528"/>
    <lineage>
        <taxon>Bacteria</taxon>
        <taxon>Bacillati</taxon>
        <taxon>Bacillota</taxon>
        <taxon>Bacilli</taxon>
        <taxon>Bacillales</taxon>
        <taxon>Sporolactobacillaceae</taxon>
        <taxon>Scopulibacillus</taxon>
    </lineage>
</organism>
<dbReference type="EMBL" id="SLXK01000062">
    <property type="protein sequence ID" value="TCP19503.1"/>
    <property type="molecule type" value="Genomic_DNA"/>
</dbReference>
<name>A0A4R2NE44_9BACL</name>
<evidence type="ECO:0000313" key="2">
    <source>
        <dbReference type="Proteomes" id="UP000295416"/>
    </source>
</evidence>
<gene>
    <name evidence="1" type="ORF">EV207_1628</name>
</gene>
<proteinExistence type="predicted"/>
<reference evidence="1 2" key="1">
    <citation type="submission" date="2019-03" db="EMBL/GenBank/DDBJ databases">
        <title>Genomic Encyclopedia of Type Strains, Phase IV (KMG-IV): sequencing the most valuable type-strain genomes for metagenomic binning, comparative biology and taxonomic classification.</title>
        <authorList>
            <person name="Goeker M."/>
        </authorList>
    </citation>
    <scope>NUCLEOTIDE SEQUENCE [LARGE SCALE GENOMIC DNA]</scope>
    <source>
        <strain evidence="1 2">DSM 19377</strain>
    </source>
</reference>